<evidence type="ECO:0000256" key="2">
    <source>
        <dbReference type="ARBA" id="ARBA00003015"/>
    </source>
</evidence>
<evidence type="ECO:0000256" key="5">
    <source>
        <dbReference type="ARBA" id="ARBA00022691"/>
    </source>
</evidence>
<feature type="binding site" evidence="9">
    <location>
        <begin position="193"/>
        <end position="196"/>
    </location>
    <ligand>
        <name>substrate</name>
    </ligand>
</feature>
<comment type="pathway">
    <text evidence="7 9">tRNA modification; N(7)-methylguanine-tRNA biosynthesis.</text>
</comment>
<dbReference type="InterPro" id="IPR003358">
    <property type="entry name" value="tRNA_(Gua-N-7)_MeTrfase_Trmb"/>
</dbReference>
<dbReference type="NCBIfam" id="NF001080">
    <property type="entry name" value="PRK00121.2-2"/>
    <property type="match status" value="1"/>
</dbReference>
<keyword evidence="3 9" id="KW-0489">Methyltransferase</keyword>
<evidence type="ECO:0000256" key="8">
    <source>
        <dbReference type="ARBA" id="ARBA00060767"/>
    </source>
</evidence>
<comment type="similarity">
    <text evidence="8 9">Belongs to the class I-like SAM-binding methyltransferase superfamily. TrmB family.</text>
</comment>
<evidence type="ECO:0000256" key="9">
    <source>
        <dbReference type="HAMAP-Rule" id="MF_01057"/>
    </source>
</evidence>
<dbReference type="Proteomes" id="UP000243739">
    <property type="component" value="Unassembled WGS sequence"/>
</dbReference>
<feature type="binding site" evidence="9">
    <location>
        <position position="122"/>
    </location>
    <ligand>
        <name>substrate</name>
    </ligand>
</feature>
<reference evidence="10 11" key="1">
    <citation type="submission" date="2016-09" db="EMBL/GenBank/DDBJ databases">
        <title>Draft genome sequence for the type strain of Vulcanibacillus modesticaldus BR, a strictly anaerobic, moderately thermophilic, and nitrate-reducing bacterium from deep sea-hydrothermal vents of the Mid-Atlantic Ridge.</title>
        <authorList>
            <person name="Abin C.A."/>
            <person name="Hollibaugh J.T."/>
        </authorList>
    </citation>
    <scope>NUCLEOTIDE SEQUENCE [LARGE SCALE GENOMIC DNA]</scope>
    <source>
        <strain evidence="10 11">BR</strain>
    </source>
</reference>
<dbReference type="HAMAP" id="MF_01057">
    <property type="entry name" value="tRNA_methyltr_TrmB"/>
    <property type="match status" value="1"/>
</dbReference>
<feature type="binding site" evidence="9">
    <location>
        <position position="69"/>
    </location>
    <ligand>
        <name>S-adenosyl-L-methionine</name>
        <dbReference type="ChEBI" id="CHEBI:59789"/>
    </ligand>
</feature>
<sequence length="215" mass="25734">MRLRKRPWVKEEIMQYTSYTVVNPENHKGVWHKLFQNNNPIYVELGTGRGRFITSHAQNNPEINYIAIEQKQEVLVQAIRKANHLELSNIKFILGNVNRILDFFGQGEISRIYLNFIDPWPKKRHAKRRLTHQRFLDMYKHILNDNGEIHFKTDNELLFEFSLNELSGQKFRLSNISLNLYRDEHNLAQHIQTEYEEKFINQGKPIYRLEAKKES</sequence>
<dbReference type="STRING" id="337097.BHF71_09640"/>
<dbReference type="PANTHER" id="PTHR23417">
    <property type="entry name" value="3-DEOXY-D-MANNO-OCTULOSONIC-ACID TRANSFERASE/TRNA GUANINE-N 7 - -METHYLTRANSFERASE"/>
    <property type="match status" value="1"/>
</dbReference>
<dbReference type="AlphaFoldDB" id="A0A1D2YU69"/>
<keyword evidence="5 9" id="KW-0949">S-adenosyl-L-methionine</keyword>
<evidence type="ECO:0000256" key="3">
    <source>
        <dbReference type="ARBA" id="ARBA00022603"/>
    </source>
</evidence>
<evidence type="ECO:0000256" key="6">
    <source>
        <dbReference type="ARBA" id="ARBA00022694"/>
    </source>
</evidence>
<comment type="catalytic activity">
    <reaction evidence="1 9">
        <text>guanosine(46) in tRNA + S-adenosyl-L-methionine = N(7)-methylguanosine(46) in tRNA + S-adenosyl-L-homocysteine</text>
        <dbReference type="Rhea" id="RHEA:42708"/>
        <dbReference type="Rhea" id="RHEA-COMP:10188"/>
        <dbReference type="Rhea" id="RHEA-COMP:10189"/>
        <dbReference type="ChEBI" id="CHEBI:57856"/>
        <dbReference type="ChEBI" id="CHEBI:59789"/>
        <dbReference type="ChEBI" id="CHEBI:74269"/>
        <dbReference type="ChEBI" id="CHEBI:74480"/>
        <dbReference type="EC" id="2.1.1.33"/>
    </reaction>
</comment>
<proteinExistence type="inferred from homology"/>
<protein>
    <recommendedName>
        <fullName evidence="9">tRNA (guanine-N(7)-)-methyltransferase</fullName>
        <ecNumber evidence="9">2.1.1.33</ecNumber>
    </recommendedName>
    <alternativeName>
        <fullName evidence="9">tRNA (guanine(46)-N(7))-methyltransferase</fullName>
    </alternativeName>
    <alternativeName>
        <fullName evidence="9">tRNA(m7G46)-methyltransferase</fullName>
    </alternativeName>
</protein>
<evidence type="ECO:0000313" key="10">
    <source>
        <dbReference type="EMBL" id="OEF99201.1"/>
    </source>
</evidence>
<evidence type="ECO:0000256" key="4">
    <source>
        <dbReference type="ARBA" id="ARBA00022679"/>
    </source>
</evidence>
<comment type="caution">
    <text evidence="9">Lacks conserved residue(s) required for the propagation of feature annotation.</text>
</comment>
<dbReference type="RefSeq" id="WP_069656925.1">
    <property type="nucleotide sequence ID" value="NZ_MIJF01000029.1"/>
</dbReference>
<keyword evidence="4 9" id="KW-0808">Transferase</keyword>
<keyword evidence="11" id="KW-1185">Reference proteome</keyword>
<dbReference type="UniPathway" id="UPA00989"/>
<feature type="binding site" evidence="9">
    <location>
        <position position="96"/>
    </location>
    <ligand>
        <name>S-adenosyl-L-methionine</name>
        <dbReference type="ChEBI" id="CHEBI:59789"/>
    </ligand>
</feature>
<dbReference type="Gene3D" id="3.40.50.150">
    <property type="entry name" value="Vaccinia Virus protein VP39"/>
    <property type="match status" value="1"/>
</dbReference>
<comment type="function">
    <text evidence="2 9">Catalyzes the formation of N(7)-methylguanine at position 46 (m7G46) in tRNA.</text>
</comment>
<feature type="binding site" evidence="9">
    <location>
        <position position="44"/>
    </location>
    <ligand>
        <name>S-adenosyl-L-methionine</name>
        <dbReference type="ChEBI" id="CHEBI:59789"/>
    </ligand>
</feature>
<accession>A0A1D2YU69</accession>
<gene>
    <name evidence="9" type="primary">trmB</name>
    <name evidence="10" type="ORF">BHF71_09640</name>
</gene>
<dbReference type="OrthoDB" id="9802090at2"/>
<keyword evidence="6 9" id="KW-0819">tRNA processing</keyword>
<evidence type="ECO:0000313" key="11">
    <source>
        <dbReference type="Proteomes" id="UP000243739"/>
    </source>
</evidence>
<comment type="caution">
    <text evidence="10">The sequence shown here is derived from an EMBL/GenBank/DDBJ whole genome shotgun (WGS) entry which is preliminary data.</text>
</comment>
<dbReference type="EC" id="2.1.1.33" evidence="9"/>
<dbReference type="GO" id="GO:0008176">
    <property type="term" value="F:tRNA (guanine(46)-N7)-methyltransferase activity"/>
    <property type="evidence" value="ECO:0007669"/>
    <property type="project" value="UniProtKB-UniRule"/>
</dbReference>
<dbReference type="FunFam" id="3.40.50.150:FF:000035">
    <property type="entry name" value="tRNA (guanine-N(7)-)-methyltransferase"/>
    <property type="match status" value="1"/>
</dbReference>
<name>A0A1D2YU69_9BACI</name>
<evidence type="ECO:0000256" key="1">
    <source>
        <dbReference type="ARBA" id="ARBA00000142"/>
    </source>
</evidence>
<feature type="binding site" evidence="9">
    <location>
        <position position="154"/>
    </location>
    <ligand>
        <name>substrate</name>
    </ligand>
</feature>
<dbReference type="GO" id="GO:0043527">
    <property type="term" value="C:tRNA methyltransferase complex"/>
    <property type="evidence" value="ECO:0007669"/>
    <property type="project" value="TreeGrafter"/>
</dbReference>
<dbReference type="InterPro" id="IPR055361">
    <property type="entry name" value="tRNA_methyltr_TrmB_bact"/>
</dbReference>
<organism evidence="10 11">
    <name type="scientific">Vulcanibacillus modesticaldus</name>
    <dbReference type="NCBI Taxonomy" id="337097"/>
    <lineage>
        <taxon>Bacteria</taxon>
        <taxon>Bacillati</taxon>
        <taxon>Bacillota</taxon>
        <taxon>Bacilli</taxon>
        <taxon>Bacillales</taxon>
        <taxon>Bacillaceae</taxon>
        <taxon>Vulcanibacillus</taxon>
    </lineage>
</organism>
<feature type="binding site" evidence="9">
    <location>
        <position position="118"/>
    </location>
    <ligand>
        <name>S-adenosyl-L-methionine</name>
        <dbReference type="ChEBI" id="CHEBI:59789"/>
    </ligand>
</feature>
<dbReference type="PANTHER" id="PTHR23417:SF14">
    <property type="entry name" value="PENTACOTRIPEPTIDE-REPEAT REGION OF PRORP DOMAIN-CONTAINING PROTEIN"/>
    <property type="match status" value="1"/>
</dbReference>
<dbReference type="SUPFAM" id="SSF53335">
    <property type="entry name" value="S-adenosyl-L-methionine-dependent methyltransferases"/>
    <property type="match status" value="1"/>
</dbReference>
<dbReference type="NCBIfam" id="TIGR00091">
    <property type="entry name" value="tRNA (guanosine(46)-N7)-methyltransferase TrmB"/>
    <property type="match status" value="1"/>
</dbReference>
<dbReference type="PROSITE" id="PS51625">
    <property type="entry name" value="SAM_MT_TRMB"/>
    <property type="match status" value="1"/>
</dbReference>
<dbReference type="EMBL" id="MIJF01000029">
    <property type="protein sequence ID" value="OEF99201.1"/>
    <property type="molecule type" value="Genomic_DNA"/>
</dbReference>
<dbReference type="Pfam" id="PF02390">
    <property type="entry name" value="Methyltransf_4"/>
    <property type="match status" value="1"/>
</dbReference>
<dbReference type="InterPro" id="IPR029063">
    <property type="entry name" value="SAM-dependent_MTases_sf"/>
</dbReference>
<evidence type="ECO:0000256" key="7">
    <source>
        <dbReference type="ARBA" id="ARBA00060552"/>
    </source>
</evidence>